<keyword evidence="4 6" id="KW-1133">Transmembrane helix</keyword>
<dbReference type="RefSeq" id="WP_012173357.1">
    <property type="nucleotide sequence ID" value="NC_009939.1"/>
</dbReference>
<dbReference type="SUPFAM" id="SSF103481">
    <property type="entry name" value="Multidrug resistance efflux transporter EmrE"/>
    <property type="match status" value="2"/>
</dbReference>
<feature type="transmembrane region" description="Helical" evidence="6">
    <location>
        <begin position="67"/>
        <end position="85"/>
    </location>
</feature>
<comment type="subcellular location">
    <subcellularLocation>
        <location evidence="1">Cell membrane</location>
        <topology evidence="1">Multi-pass membrane protein</topology>
    </subcellularLocation>
</comment>
<geneLocation type="plasmid" evidence="8 9">
    <name>pDGEO02</name>
</geneLocation>
<keyword evidence="3 6" id="KW-0812">Transmembrane</keyword>
<evidence type="ECO:0000256" key="4">
    <source>
        <dbReference type="ARBA" id="ARBA00022989"/>
    </source>
</evidence>
<dbReference type="InterPro" id="IPR000620">
    <property type="entry name" value="EamA_dom"/>
</dbReference>
<evidence type="ECO:0000259" key="7">
    <source>
        <dbReference type="Pfam" id="PF00892"/>
    </source>
</evidence>
<dbReference type="AlphaFoldDB" id="A8ZRB6"/>
<sequence>MLNRPLLAELSLVLIALLWGTSFLVNQHLLGTLSPAALGTERFAVAAFTLLLLQLGTRQAPGTLKRVLLPGALIGLFNGAAYLTLNAGLVGTTAGKAAFLVGGSAVLVPLFGWLLFRHRITALTAACVATATLGLLLLSGATNLTLGAPEATLLLSAALFAVQVLLGGHYARSLPPLPLLTAQLTVAALVSLAVTALRGESLHLVTLVSTPSLLGSLFILAVPATAIAYVWQLRAQQVISPTRVVMIFLLEPVFAALSDYLFLGNLLRHSQLLGAVLILAGLILMEVLPRLRVRLPLSPLPQSTD</sequence>
<reference evidence="8" key="1">
    <citation type="submission" date="2007-10" db="EMBL/GenBank/DDBJ databases">
        <title>Complete sequence of Plasmid2 pDGEO02 of Deinococcus geothermalis DSM 11300.</title>
        <authorList>
            <consortium name="US DOE Joint Genome Institute"/>
            <person name="Copeland A."/>
            <person name="Lucas S."/>
            <person name="Lapidus A."/>
            <person name="Barry K."/>
            <person name="Detter J.C."/>
            <person name="Glavina del Rio T."/>
            <person name="Hammon N."/>
            <person name="Israni S."/>
            <person name="Dalin E."/>
            <person name="Tice H."/>
            <person name="Pitluck S."/>
            <person name="Brettin T."/>
            <person name="Bruce D."/>
            <person name="Han C."/>
            <person name="Tapia R."/>
            <person name="Saunders E."/>
            <person name="Gilna P."/>
            <person name="Schmutz J."/>
            <person name="Larimer F."/>
            <person name="Land M."/>
            <person name="Hauser L."/>
            <person name="Kyrpides N."/>
            <person name="Kim E."/>
            <person name="Daly M.J."/>
            <person name="Fredrickson J.K."/>
            <person name="Makarova K.S."/>
            <person name="Gaidamakova E.K."/>
            <person name="Zhai M."/>
            <person name="Richardson P."/>
        </authorList>
    </citation>
    <scope>NUCLEOTIDE SEQUENCE [LARGE SCALE GENOMIC DNA]</scope>
    <source>
        <strain evidence="8">DSM 11300</strain>
        <plasmid evidence="8">pDGEO02</plasmid>
    </source>
</reference>
<accession>A8ZRB6</accession>
<dbReference type="GO" id="GO:0005886">
    <property type="term" value="C:plasma membrane"/>
    <property type="evidence" value="ECO:0007669"/>
    <property type="project" value="UniProtKB-SubCell"/>
</dbReference>
<dbReference type="Proteomes" id="UP000002431">
    <property type="component" value="Plasmid pDGEO02"/>
</dbReference>
<keyword evidence="9" id="KW-1185">Reference proteome</keyword>
<keyword evidence="8" id="KW-0614">Plasmid</keyword>
<dbReference type="EMBL" id="CP000856">
    <property type="protein sequence ID" value="ABW35025.1"/>
    <property type="molecule type" value="Genomic_DNA"/>
</dbReference>
<protein>
    <submittedName>
        <fullName evidence="8">Permease of the drug/metabolite transporter superfamily</fullName>
    </submittedName>
</protein>
<evidence type="ECO:0000256" key="1">
    <source>
        <dbReference type="ARBA" id="ARBA00004651"/>
    </source>
</evidence>
<keyword evidence="2" id="KW-1003">Cell membrane</keyword>
<keyword evidence="5 6" id="KW-0472">Membrane</keyword>
<dbReference type="PANTHER" id="PTHR42920">
    <property type="entry name" value="OS03G0707200 PROTEIN-RELATED"/>
    <property type="match status" value="1"/>
</dbReference>
<feature type="transmembrane region" description="Helical" evidence="6">
    <location>
        <begin position="36"/>
        <end position="55"/>
    </location>
</feature>
<dbReference type="Pfam" id="PF00892">
    <property type="entry name" value="EamA"/>
    <property type="match status" value="2"/>
</dbReference>
<gene>
    <name evidence="8" type="ORF">Dgeo_2982</name>
</gene>
<evidence type="ECO:0000256" key="3">
    <source>
        <dbReference type="ARBA" id="ARBA00022692"/>
    </source>
</evidence>
<evidence type="ECO:0000256" key="6">
    <source>
        <dbReference type="SAM" id="Phobius"/>
    </source>
</evidence>
<evidence type="ECO:0000313" key="9">
    <source>
        <dbReference type="Proteomes" id="UP000002431"/>
    </source>
</evidence>
<organism evidence="8 9">
    <name type="scientific">Deinococcus geothermalis (strain DSM 11300 / CIP 105573 / AG-3a)</name>
    <dbReference type="NCBI Taxonomy" id="319795"/>
    <lineage>
        <taxon>Bacteria</taxon>
        <taxon>Thermotogati</taxon>
        <taxon>Deinococcota</taxon>
        <taxon>Deinococci</taxon>
        <taxon>Deinococcales</taxon>
        <taxon>Deinococcaceae</taxon>
        <taxon>Deinococcus</taxon>
    </lineage>
</organism>
<dbReference type="PANTHER" id="PTHR42920:SF5">
    <property type="entry name" value="EAMA DOMAIN-CONTAINING PROTEIN"/>
    <property type="match status" value="1"/>
</dbReference>
<dbReference type="HOGENOM" id="CLU_033863_21_3_0"/>
<dbReference type="InterPro" id="IPR051258">
    <property type="entry name" value="Diverse_Substrate_Transporter"/>
</dbReference>
<proteinExistence type="predicted"/>
<feature type="transmembrane region" description="Helical" evidence="6">
    <location>
        <begin position="212"/>
        <end position="231"/>
    </location>
</feature>
<dbReference type="KEGG" id="dge:Dgeo_2982"/>
<evidence type="ECO:0000256" key="2">
    <source>
        <dbReference type="ARBA" id="ARBA00022475"/>
    </source>
</evidence>
<feature type="transmembrane region" description="Helical" evidence="6">
    <location>
        <begin position="269"/>
        <end position="288"/>
    </location>
</feature>
<evidence type="ECO:0000313" key="8">
    <source>
        <dbReference type="EMBL" id="ABW35025.1"/>
    </source>
</evidence>
<feature type="transmembrane region" description="Helical" evidence="6">
    <location>
        <begin position="243"/>
        <end position="263"/>
    </location>
</feature>
<feature type="transmembrane region" description="Helical" evidence="6">
    <location>
        <begin position="12"/>
        <end position="30"/>
    </location>
</feature>
<feature type="transmembrane region" description="Helical" evidence="6">
    <location>
        <begin position="177"/>
        <end position="197"/>
    </location>
</feature>
<feature type="transmembrane region" description="Helical" evidence="6">
    <location>
        <begin position="97"/>
        <end position="116"/>
    </location>
</feature>
<name>A8ZRB6_DEIGD</name>
<feature type="domain" description="EamA" evidence="7">
    <location>
        <begin position="152"/>
        <end position="285"/>
    </location>
</feature>
<feature type="transmembrane region" description="Helical" evidence="6">
    <location>
        <begin position="123"/>
        <end position="141"/>
    </location>
</feature>
<feature type="transmembrane region" description="Helical" evidence="6">
    <location>
        <begin position="153"/>
        <end position="170"/>
    </location>
</feature>
<dbReference type="InterPro" id="IPR037185">
    <property type="entry name" value="EmrE-like"/>
</dbReference>
<evidence type="ECO:0000256" key="5">
    <source>
        <dbReference type="ARBA" id="ARBA00023136"/>
    </source>
</evidence>
<feature type="domain" description="EamA" evidence="7">
    <location>
        <begin position="8"/>
        <end position="139"/>
    </location>
</feature>